<dbReference type="KEGG" id="mrr:Moror_10727"/>
<dbReference type="EMBL" id="AWSO01000701">
    <property type="protein sequence ID" value="ESK88100.1"/>
    <property type="molecule type" value="Genomic_DNA"/>
</dbReference>
<dbReference type="AlphaFoldDB" id="V2X6J9"/>
<sequence length="91" mass="10658">MAMREIVIVKNVFALKTMHHLWLDQATTSVHTAHCVSEANIYCQVHQGSMQSYALMCVSHRSTTSRFMTGFVISQSQYLYQRRLFMKWRAK</sequence>
<protein>
    <submittedName>
        <fullName evidence="1">Uncharacterized protein</fullName>
    </submittedName>
</protein>
<evidence type="ECO:0000313" key="2">
    <source>
        <dbReference type="Proteomes" id="UP000017559"/>
    </source>
</evidence>
<evidence type="ECO:0000313" key="1">
    <source>
        <dbReference type="EMBL" id="ESK88100.1"/>
    </source>
</evidence>
<gene>
    <name evidence="1" type="ORF">Moror_10727</name>
</gene>
<reference evidence="1 2" key="1">
    <citation type="journal article" date="2014" name="BMC Genomics">
        <title>Genome and secretome analysis of the hemibiotrophic fungal pathogen, Moniliophthora roreri, which causes frosty pod rot disease of cacao: mechanisms of the biotrophic and necrotrophic phases.</title>
        <authorList>
            <person name="Meinhardt L.W."/>
            <person name="Costa G.G.L."/>
            <person name="Thomazella D.P.T."/>
            <person name="Teixeira P.J.P.L."/>
            <person name="Carazzolle M.F."/>
            <person name="Schuster S.C."/>
            <person name="Carlson J.E."/>
            <person name="Guiltinan M.J."/>
            <person name="Mieczkowski P."/>
            <person name="Farmer A."/>
            <person name="Ramaraj T."/>
            <person name="Crozier J."/>
            <person name="Davis R.E."/>
            <person name="Shao J."/>
            <person name="Melnick R.L."/>
            <person name="Pereira G.A.G."/>
            <person name="Bailey B.A."/>
        </authorList>
    </citation>
    <scope>NUCLEOTIDE SEQUENCE [LARGE SCALE GENOMIC DNA]</scope>
    <source>
        <strain evidence="1 2">MCA 2997</strain>
    </source>
</reference>
<accession>V2X6J9</accession>
<name>V2X6J9_MONRO</name>
<dbReference type="Proteomes" id="UP000017559">
    <property type="component" value="Unassembled WGS sequence"/>
</dbReference>
<comment type="caution">
    <text evidence="1">The sequence shown here is derived from an EMBL/GenBank/DDBJ whole genome shotgun (WGS) entry which is preliminary data.</text>
</comment>
<keyword evidence="2" id="KW-1185">Reference proteome</keyword>
<proteinExistence type="predicted"/>
<dbReference type="HOGENOM" id="CLU_2427537_0_0_1"/>
<organism evidence="1 2">
    <name type="scientific">Moniliophthora roreri (strain MCA 2997)</name>
    <name type="common">Cocoa frosty pod rot fungus</name>
    <name type="synonym">Crinipellis roreri</name>
    <dbReference type="NCBI Taxonomy" id="1381753"/>
    <lineage>
        <taxon>Eukaryota</taxon>
        <taxon>Fungi</taxon>
        <taxon>Dikarya</taxon>
        <taxon>Basidiomycota</taxon>
        <taxon>Agaricomycotina</taxon>
        <taxon>Agaricomycetes</taxon>
        <taxon>Agaricomycetidae</taxon>
        <taxon>Agaricales</taxon>
        <taxon>Marasmiineae</taxon>
        <taxon>Marasmiaceae</taxon>
        <taxon>Moniliophthora</taxon>
    </lineage>
</organism>